<evidence type="ECO:0000256" key="3">
    <source>
        <dbReference type="ARBA" id="ARBA00023125"/>
    </source>
</evidence>
<protein>
    <submittedName>
        <fullName evidence="6">Transcriptional regulator</fullName>
    </submittedName>
</protein>
<dbReference type="CDD" id="cd01392">
    <property type="entry name" value="HTH_LacI"/>
    <property type="match status" value="1"/>
</dbReference>
<dbReference type="Proteomes" id="UP000002931">
    <property type="component" value="Unassembled WGS sequence"/>
</dbReference>
<dbReference type="InterPro" id="IPR000843">
    <property type="entry name" value="HTH_LacI"/>
</dbReference>
<evidence type="ECO:0000256" key="1">
    <source>
        <dbReference type="ARBA" id="ARBA00022491"/>
    </source>
</evidence>
<dbReference type="InterPro" id="IPR010982">
    <property type="entry name" value="Lambda_DNA-bd_dom_sf"/>
</dbReference>
<dbReference type="PANTHER" id="PTHR30146">
    <property type="entry name" value="LACI-RELATED TRANSCRIPTIONAL REPRESSOR"/>
    <property type="match status" value="1"/>
</dbReference>
<dbReference type="AlphaFoldDB" id="A3VGA8"/>
<proteinExistence type="predicted"/>
<dbReference type="RefSeq" id="WP_008330109.1">
    <property type="nucleotide sequence ID" value="NZ_CH902578.1"/>
</dbReference>
<gene>
    <name evidence="6" type="ORF">RB2654_07229</name>
</gene>
<dbReference type="PANTHER" id="PTHR30146:SF95">
    <property type="entry name" value="RIBOSE OPERON REPRESSOR"/>
    <property type="match status" value="1"/>
</dbReference>
<dbReference type="STRING" id="314271.RB2654_07229"/>
<dbReference type="HOGENOM" id="CLU_037628_6_1_5"/>
<organism evidence="6 7">
    <name type="scientific">Maritimibacter alkaliphilus HTCC2654</name>
    <dbReference type="NCBI Taxonomy" id="314271"/>
    <lineage>
        <taxon>Bacteria</taxon>
        <taxon>Pseudomonadati</taxon>
        <taxon>Pseudomonadota</taxon>
        <taxon>Alphaproteobacteria</taxon>
        <taxon>Rhodobacterales</taxon>
        <taxon>Roseobacteraceae</taxon>
        <taxon>Maritimibacter</taxon>
    </lineage>
</organism>
<dbReference type="Gene3D" id="3.40.50.2300">
    <property type="match status" value="2"/>
</dbReference>
<keyword evidence="1" id="KW-0678">Repressor</keyword>
<keyword evidence="2" id="KW-0805">Transcription regulation</keyword>
<evidence type="ECO:0000259" key="5">
    <source>
        <dbReference type="PROSITE" id="PS50932"/>
    </source>
</evidence>
<evidence type="ECO:0000256" key="2">
    <source>
        <dbReference type="ARBA" id="ARBA00023015"/>
    </source>
</evidence>
<dbReference type="InterPro" id="IPR046335">
    <property type="entry name" value="LacI/GalR-like_sensor"/>
</dbReference>
<keyword evidence="4" id="KW-0804">Transcription</keyword>
<dbReference type="SUPFAM" id="SSF53822">
    <property type="entry name" value="Periplasmic binding protein-like I"/>
    <property type="match status" value="1"/>
</dbReference>
<comment type="caution">
    <text evidence="6">The sequence shown here is derived from an EMBL/GenBank/DDBJ whole genome shotgun (WGS) entry which is preliminary data.</text>
</comment>
<sequence>MARLKSRVTSFDVAKLAGVSQPAVSRAFTPGASITKEKRDRILAAAKELNYVPNVFASSLSSKRSNMVAVISGNLNNPFYSETLQVFVESIQRTHRQVLAFSVQDGRDSDDVMMQAMRYPIDGLVVTSAQMSSELVKLSEGLGIPVVMFNRRVVGSELSGVQCDNFEGSAVLGRLMAAAGARRILIVRGDPQGSTSIDRVQGFRSAVDGVAGVEIEEVDGESSYSGARNAMIRRFNGPGPRFPDAIFAVNDIMAIGCADALNENFGLKIPDDIMLAGFDGIREGQRAPYSLTTVRQPVERMVAETLELLKAAPEDLKGAEAQRRVIPGDLIPGHTVPGMGRWAR</sequence>
<dbReference type="Pfam" id="PF13377">
    <property type="entry name" value="Peripla_BP_3"/>
    <property type="match status" value="1"/>
</dbReference>
<keyword evidence="7" id="KW-1185">Reference proteome</keyword>
<dbReference type="Pfam" id="PF00356">
    <property type="entry name" value="LacI"/>
    <property type="match status" value="1"/>
</dbReference>
<dbReference type="CDD" id="cd06278">
    <property type="entry name" value="PBP1_LacI-like"/>
    <property type="match status" value="1"/>
</dbReference>
<dbReference type="SMART" id="SM00354">
    <property type="entry name" value="HTH_LACI"/>
    <property type="match status" value="1"/>
</dbReference>
<dbReference type="GO" id="GO:0000976">
    <property type="term" value="F:transcription cis-regulatory region binding"/>
    <property type="evidence" value="ECO:0007669"/>
    <property type="project" value="TreeGrafter"/>
</dbReference>
<keyword evidence="3" id="KW-0238">DNA-binding</keyword>
<reference evidence="6 7" key="1">
    <citation type="journal article" date="2010" name="J. Bacteriol.">
        <title>Genome sequences of Pelagibaca bermudensis HTCC2601T and Maritimibacter alkaliphilus HTCC2654T, the type strains of two marine Roseobacter genera.</title>
        <authorList>
            <person name="Thrash J.C."/>
            <person name="Cho J.C."/>
            <person name="Ferriera S."/>
            <person name="Johnson J."/>
            <person name="Vergin K.L."/>
            <person name="Giovannoni S.J."/>
        </authorList>
    </citation>
    <scope>NUCLEOTIDE SEQUENCE [LARGE SCALE GENOMIC DNA]</scope>
    <source>
        <strain evidence="6 7">HTCC2654</strain>
    </source>
</reference>
<feature type="domain" description="HTH lacI-type" evidence="5">
    <location>
        <begin position="8"/>
        <end position="62"/>
    </location>
</feature>
<accession>A3VGA8</accession>
<dbReference type="InterPro" id="IPR028082">
    <property type="entry name" value="Peripla_BP_I"/>
</dbReference>
<dbReference type="EMBL" id="AAMT01000007">
    <property type="protein sequence ID" value="EAQ12884.1"/>
    <property type="molecule type" value="Genomic_DNA"/>
</dbReference>
<evidence type="ECO:0000313" key="7">
    <source>
        <dbReference type="Proteomes" id="UP000002931"/>
    </source>
</evidence>
<dbReference type="eggNOG" id="COG1609">
    <property type="taxonomic scope" value="Bacteria"/>
</dbReference>
<name>A3VGA8_9RHOB</name>
<evidence type="ECO:0000313" key="6">
    <source>
        <dbReference type="EMBL" id="EAQ12884.1"/>
    </source>
</evidence>
<dbReference type="PROSITE" id="PS50932">
    <property type="entry name" value="HTH_LACI_2"/>
    <property type="match status" value="1"/>
</dbReference>
<dbReference type="SUPFAM" id="SSF47413">
    <property type="entry name" value="lambda repressor-like DNA-binding domains"/>
    <property type="match status" value="1"/>
</dbReference>
<dbReference type="Gene3D" id="1.10.260.40">
    <property type="entry name" value="lambda repressor-like DNA-binding domains"/>
    <property type="match status" value="1"/>
</dbReference>
<dbReference type="GO" id="GO:0003700">
    <property type="term" value="F:DNA-binding transcription factor activity"/>
    <property type="evidence" value="ECO:0007669"/>
    <property type="project" value="TreeGrafter"/>
</dbReference>
<evidence type="ECO:0000256" key="4">
    <source>
        <dbReference type="ARBA" id="ARBA00023163"/>
    </source>
</evidence>